<dbReference type="Proteomes" id="UP000570166">
    <property type="component" value="Unassembled WGS sequence"/>
</dbReference>
<name>A0A838LAY7_9SPHN</name>
<proteinExistence type="predicted"/>
<comment type="caution">
    <text evidence="2">The sequence shown here is derived from an EMBL/GenBank/DDBJ whole genome shotgun (WGS) entry which is preliminary data.</text>
</comment>
<dbReference type="InterPro" id="IPR011330">
    <property type="entry name" value="Glyco_hydro/deAcase_b/a-brl"/>
</dbReference>
<dbReference type="SUPFAM" id="SSF88713">
    <property type="entry name" value="Glycoside hydrolase/deacetylase"/>
    <property type="match status" value="1"/>
</dbReference>
<dbReference type="Gene3D" id="3.20.20.370">
    <property type="entry name" value="Glycoside hydrolase/deacetylase"/>
    <property type="match status" value="1"/>
</dbReference>
<accession>A0A838LAY7</accession>
<dbReference type="CDD" id="cd10935">
    <property type="entry name" value="CE4_WalW"/>
    <property type="match status" value="1"/>
</dbReference>
<evidence type="ECO:0000313" key="2">
    <source>
        <dbReference type="EMBL" id="MBA2936197.1"/>
    </source>
</evidence>
<feature type="compositionally biased region" description="Basic and acidic residues" evidence="1">
    <location>
        <begin position="1"/>
        <end position="10"/>
    </location>
</feature>
<dbReference type="RefSeq" id="WP_160364074.1">
    <property type="nucleotide sequence ID" value="NZ_JACEIB010000027.1"/>
</dbReference>
<sequence>MREATADGRIDQPPAPGDRLSPPVSIGRRFLVFVDTEEEFDWTAPRSRDATATTAIAALPEAHRRLAGFGICPTYLVDYPVASAPAAVETLRPLVEAGECAIGTQLHPWVNPPFDEVLTVANSFAGNLPPALEQAKLEALTNRIAAAFGKRPQVYRAGRYGIGPNTARLLEAAGYRLDVSVRALFDYSAEGGPDFSRRDATPCWAGPQRLLMELPLTAVYTGFARSLGGRLYPAAGRVARLRGLLARSGALERIALTPEGTPLPDAQRAIRTLLDDGAQLITISFHSPSVEPGHTPYVRDAGDLRAFYGWWDGVLGLLAREGVEPIGADALIAAAWAARDVGLKLAR</sequence>
<evidence type="ECO:0000313" key="3">
    <source>
        <dbReference type="Proteomes" id="UP000570166"/>
    </source>
</evidence>
<feature type="region of interest" description="Disordered" evidence="1">
    <location>
        <begin position="1"/>
        <end position="23"/>
    </location>
</feature>
<evidence type="ECO:0000256" key="1">
    <source>
        <dbReference type="SAM" id="MobiDB-lite"/>
    </source>
</evidence>
<protein>
    <submittedName>
        <fullName evidence="2">WalW protein</fullName>
    </submittedName>
</protein>
<gene>
    <name evidence="2" type="ORF">HZF05_19120</name>
</gene>
<reference evidence="2 3" key="1">
    <citation type="submission" date="2020-07" db="EMBL/GenBank/DDBJ databases">
        <authorList>
            <person name="Sun Q."/>
        </authorList>
    </citation>
    <scope>NUCLEOTIDE SEQUENCE [LARGE SCALE GENOMIC DNA]</scope>
    <source>
        <strain evidence="2 3">CGMCC 1.13654</strain>
    </source>
</reference>
<organism evidence="2 3">
    <name type="scientific">Sphingomonas chungangi</name>
    <dbReference type="NCBI Taxonomy" id="2683589"/>
    <lineage>
        <taxon>Bacteria</taxon>
        <taxon>Pseudomonadati</taxon>
        <taxon>Pseudomonadota</taxon>
        <taxon>Alphaproteobacteria</taxon>
        <taxon>Sphingomonadales</taxon>
        <taxon>Sphingomonadaceae</taxon>
        <taxon>Sphingomonas</taxon>
    </lineage>
</organism>
<dbReference type="GO" id="GO:0005975">
    <property type="term" value="P:carbohydrate metabolic process"/>
    <property type="evidence" value="ECO:0007669"/>
    <property type="project" value="InterPro"/>
</dbReference>
<keyword evidence="3" id="KW-1185">Reference proteome</keyword>
<dbReference type="EMBL" id="JACEIB010000027">
    <property type="protein sequence ID" value="MBA2936197.1"/>
    <property type="molecule type" value="Genomic_DNA"/>
</dbReference>
<dbReference type="AlphaFoldDB" id="A0A838LAY7"/>